<name>A0A8R1DKF2_CAEJA</name>
<dbReference type="PANTHER" id="PTHR11085">
    <property type="entry name" value="NAD-DEPENDENT PROTEIN DEACYLASE SIRTUIN-5, MITOCHONDRIAL-RELATED"/>
    <property type="match status" value="1"/>
</dbReference>
<evidence type="ECO:0000256" key="1">
    <source>
        <dbReference type="ARBA" id="ARBA00012928"/>
    </source>
</evidence>
<dbReference type="PROSITE" id="PS50305">
    <property type="entry name" value="SIRTUIN"/>
    <property type="match status" value="1"/>
</dbReference>
<dbReference type="GO" id="GO:0046969">
    <property type="term" value="F:histone H3K9 deacetylase activity, NAD-dependent"/>
    <property type="evidence" value="ECO:0007669"/>
    <property type="project" value="TreeGrafter"/>
</dbReference>
<evidence type="ECO:0000313" key="12">
    <source>
        <dbReference type="EnsemblMetazoa" id="CJA05244a.1"/>
    </source>
</evidence>
<feature type="active site" description="Proton acceptor" evidence="8">
    <location>
        <position position="344"/>
    </location>
</feature>
<evidence type="ECO:0000256" key="9">
    <source>
        <dbReference type="SAM" id="MobiDB-lite"/>
    </source>
</evidence>
<evidence type="ECO:0000313" key="13">
    <source>
        <dbReference type="Proteomes" id="UP000005237"/>
    </source>
</evidence>
<dbReference type="Gene3D" id="2.20.28.200">
    <property type="match status" value="1"/>
</dbReference>
<dbReference type="Pfam" id="PF02146">
    <property type="entry name" value="SIR2"/>
    <property type="match status" value="1"/>
</dbReference>
<feature type="domain" description="Deacetylase sirtuin-type" evidence="11">
    <location>
        <begin position="239"/>
        <end position="489"/>
    </location>
</feature>
<protein>
    <recommendedName>
        <fullName evidence="1">protein acetyllysine N-acetyltransferase</fullName>
        <ecNumber evidence="1">2.3.1.286</ecNumber>
    </recommendedName>
</protein>
<dbReference type="Proteomes" id="UP000005237">
    <property type="component" value="Unassembled WGS sequence"/>
</dbReference>
<dbReference type="Gene3D" id="3.40.50.1220">
    <property type="entry name" value="TPP-binding domain"/>
    <property type="match status" value="1"/>
</dbReference>
<dbReference type="PROSITE" id="PS00028">
    <property type="entry name" value="ZINC_FINGER_C2H2_1"/>
    <property type="match status" value="2"/>
</dbReference>
<dbReference type="InterPro" id="IPR036236">
    <property type="entry name" value="Znf_C2H2_sf"/>
</dbReference>
<dbReference type="SUPFAM" id="SSF57667">
    <property type="entry name" value="beta-beta-alpha zinc fingers"/>
    <property type="match status" value="2"/>
</dbReference>
<dbReference type="InterPro" id="IPR029035">
    <property type="entry name" value="DHS-like_NAD/FAD-binding_dom"/>
</dbReference>
<feature type="domain" description="C2H2-type" evidence="10">
    <location>
        <begin position="91"/>
        <end position="119"/>
    </location>
</feature>
<evidence type="ECO:0000256" key="3">
    <source>
        <dbReference type="ARBA" id="ARBA00022723"/>
    </source>
</evidence>
<evidence type="ECO:0000256" key="2">
    <source>
        <dbReference type="ARBA" id="ARBA00022679"/>
    </source>
</evidence>
<dbReference type="GO" id="GO:0005634">
    <property type="term" value="C:nucleus"/>
    <property type="evidence" value="ECO:0007669"/>
    <property type="project" value="TreeGrafter"/>
</dbReference>
<sequence>MHLEMGGATTPVEIKEELEKSTEEGYGSDEKEMLMMEIMDGHANGIKSTTHGGELKRPDLKGSFRCSICSKVFCHSSSLSRHRMQAHFKSYKCTVCRKDISSSESLRTHMFKQHHISRMYMCRCCNWAFPDKSLLHIHLQSNANANANEPALMHHAVINRSCHTINDPFQLIRSPLVSLPVAAADVASFPVETETSSWLASLPKPIPKMTSVYESLLSEYPDKGTVGKPEIRDSESVVAEKLHTLFDHFRHAKATGKPVLVLVGAGVSTGSKLPDFRGKHGVWTLQKEGKEADGVDFKLALPGVSHRSILALHKAGYIKTIITQNVDGLDRKVGIPVKDLIEVHGNLFLEKCTTCQREYVREDIVMSVGMQATGRKCEGNAKTGKACRGKLQDVTLDWDSAICPKHLARIRRAWKETSHLLCIGSSLEIIPMGSLPIDAMNKNIKTTTINYQETAHEKLVETAIHADVKLVLYSLCAALQVDVDVDGVPDDVPIPVKISNLEDIPISEEDCVRIAG</sequence>
<dbReference type="InterPro" id="IPR026590">
    <property type="entry name" value="Ssirtuin_cat_dom"/>
</dbReference>
<evidence type="ECO:0000256" key="5">
    <source>
        <dbReference type="ARBA" id="ARBA00023027"/>
    </source>
</evidence>
<evidence type="ECO:0000256" key="7">
    <source>
        <dbReference type="PROSITE-ProRule" id="PRU00042"/>
    </source>
</evidence>
<dbReference type="PROSITE" id="PS50157">
    <property type="entry name" value="ZINC_FINGER_C2H2_2"/>
    <property type="match status" value="2"/>
</dbReference>
<feature type="binding site" evidence="8">
    <location>
        <position position="352"/>
    </location>
    <ligand>
        <name>Zn(2+)</name>
        <dbReference type="ChEBI" id="CHEBI:29105"/>
    </ligand>
</feature>
<dbReference type="GO" id="GO:0070403">
    <property type="term" value="F:NAD+ binding"/>
    <property type="evidence" value="ECO:0007669"/>
    <property type="project" value="InterPro"/>
</dbReference>
<dbReference type="SMART" id="SM00355">
    <property type="entry name" value="ZnF_C2H2"/>
    <property type="match status" value="3"/>
</dbReference>
<keyword evidence="5" id="KW-0520">NAD</keyword>
<feature type="binding site" evidence="8">
    <location>
        <position position="387"/>
    </location>
    <ligand>
        <name>Zn(2+)</name>
        <dbReference type="ChEBI" id="CHEBI:29105"/>
    </ligand>
</feature>
<accession>A0A8R1DKF2</accession>
<feature type="binding site" evidence="8">
    <location>
        <position position="377"/>
    </location>
    <ligand>
        <name>Zn(2+)</name>
        <dbReference type="ChEBI" id="CHEBI:29105"/>
    </ligand>
</feature>
<dbReference type="Gene3D" id="3.30.160.60">
    <property type="entry name" value="Classic Zinc Finger"/>
    <property type="match status" value="1"/>
</dbReference>
<keyword evidence="7" id="KW-0863">Zinc-finger</keyword>
<dbReference type="SUPFAM" id="SSF52467">
    <property type="entry name" value="DHS-like NAD/FAD-binding domain"/>
    <property type="match status" value="1"/>
</dbReference>
<comment type="similarity">
    <text evidence="6">Belongs to the sirtuin family. Class IV subfamily.</text>
</comment>
<dbReference type="InterPro" id="IPR013087">
    <property type="entry name" value="Znf_C2H2_type"/>
</dbReference>
<reference evidence="13" key="1">
    <citation type="submission" date="2010-08" db="EMBL/GenBank/DDBJ databases">
        <authorList>
            <consortium name="Caenorhabditis japonica Sequencing Consortium"/>
            <person name="Wilson R.K."/>
        </authorList>
    </citation>
    <scope>NUCLEOTIDE SEQUENCE [LARGE SCALE GENOMIC DNA]</scope>
    <source>
        <strain evidence="13">DF5081</strain>
    </source>
</reference>
<evidence type="ECO:0000259" key="11">
    <source>
        <dbReference type="PROSITE" id="PS50305"/>
    </source>
</evidence>
<evidence type="ECO:0000259" key="10">
    <source>
        <dbReference type="PROSITE" id="PS50157"/>
    </source>
</evidence>
<dbReference type="EC" id="2.3.1.286" evidence="1"/>
<dbReference type="EnsemblMetazoa" id="CJA05244a.1">
    <property type="protein sequence ID" value="CJA05244a.1"/>
    <property type="gene ID" value="WBGene00124448"/>
</dbReference>
<dbReference type="GO" id="GO:0000122">
    <property type="term" value="P:negative regulation of transcription by RNA polymerase II"/>
    <property type="evidence" value="ECO:0007669"/>
    <property type="project" value="TreeGrafter"/>
</dbReference>
<feature type="domain" description="C2H2-type" evidence="10">
    <location>
        <begin position="64"/>
        <end position="92"/>
    </location>
</feature>
<evidence type="ECO:0000256" key="4">
    <source>
        <dbReference type="ARBA" id="ARBA00022833"/>
    </source>
</evidence>
<dbReference type="Pfam" id="PF00096">
    <property type="entry name" value="zf-C2H2"/>
    <property type="match status" value="1"/>
</dbReference>
<proteinExistence type="inferred from homology"/>
<reference evidence="12" key="2">
    <citation type="submission" date="2022-06" db="UniProtKB">
        <authorList>
            <consortium name="EnsemblMetazoa"/>
        </authorList>
    </citation>
    <scope>IDENTIFICATION</scope>
    <source>
        <strain evidence="12">DF5081</strain>
    </source>
</reference>
<organism evidence="12 13">
    <name type="scientific">Caenorhabditis japonica</name>
    <dbReference type="NCBI Taxonomy" id="281687"/>
    <lineage>
        <taxon>Eukaryota</taxon>
        <taxon>Metazoa</taxon>
        <taxon>Ecdysozoa</taxon>
        <taxon>Nematoda</taxon>
        <taxon>Chromadorea</taxon>
        <taxon>Rhabditida</taxon>
        <taxon>Rhabditina</taxon>
        <taxon>Rhabditomorpha</taxon>
        <taxon>Rhabditoidea</taxon>
        <taxon>Rhabditidae</taxon>
        <taxon>Peloderinae</taxon>
        <taxon>Caenorhabditis</taxon>
    </lineage>
</organism>
<keyword evidence="2" id="KW-0808">Transferase</keyword>
<dbReference type="PANTHER" id="PTHR11085:SF12">
    <property type="entry name" value="NAD-DEPENDENT PROTEIN DEACYLASE SIRTUIN-6"/>
    <property type="match status" value="1"/>
</dbReference>
<feature type="region of interest" description="Disordered" evidence="9">
    <location>
        <begin position="1"/>
        <end position="29"/>
    </location>
</feature>
<evidence type="ECO:0000256" key="6">
    <source>
        <dbReference type="ARBA" id="ARBA00038170"/>
    </source>
</evidence>
<dbReference type="InterPro" id="IPR003000">
    <property type="entry name" value="Sirtuin"/>
</dbReference>
<feature type="binding site" evidence="8">
    <location>
        <position position="355"/>
    </location>
    <ligand>
        <name>Zn(2+)</name>
        <dbReference type="ChEBI" id="CHEBI:29105"/>
    </ligand>
</feature>
<dbReference type="AlphaFoldDB" id="A0A8R1DKF2"/>
<dbReference type="GO" id="GO:0003714">
    <property type="term" value="F:transcription corepressor activity"/>
    <property type="evidence" value="ECO:0007669"/>
    <property type="project" value="TreeGrafter"/>
</dbReference>
<keyword evidence="4 8" id="KW-0862">Zinc</keyword>
<dbReference type="InterPro" id="IPR050134">
    <property type="entry name" value="NAD-dep_sirtuin_deacylases"/>
</dbReference>
<keyword evidence="13" id="KW-1185">Reference proteome</keyword>
<dbReference type="GO" id="GO:0008270">
    <property type="term" value="F:zinc ion binding"/>
    <property type="evidence" value="ECO:0007669"/>
    <property type="project" value="UniProtKB-KW"/>
</dbReference>
<feature type="compositionally biased region" description="Basic and acidic residues" evidence="9">
    <location>
        <begin position="13"/>
        <end position="29"/>
    </location>
</feature>
<keyword evidence="3 8" id="KW-0479">Metal-binding</keyword>
<evidence type="ECO:0000256" key="8">
    <source>
        <dbReference type="PROSITE-ProRule" id="PRU00236"/>
    </source>
</evidence>